<dbReference type="STRING" id="394221.Mmar10_2075"/>
<keyword evidence="2" id="KW-1185">Reference proteome</keyword>
<dbReference type="Proteomes" id="UP000001964">
    <property type="component" value="Chromosome"/>
</dbReference>
<organism evidence="1 2">
    <name type="scientific">Maricaulis maris (strain MCS10)</name>
    <name type="common">Caulobacter maris</name>
    <dbReference type="NCBI Taxonomy" id="394221"/>
    <lineage>
        <taxon>Bacteria</taxon>
        <taxon>Pseudomonadati</taxon>
        <taxon>Pseudomonadota</taxon>
        <taxon>Alphaproteobacteria</taxon>
        <taxon>Maricaulales</taxon>
        <taxon>Maricaulaceae</taxon>
        <taxon>Maricaulis</taxon>
    </lineage>
</organism>
<dbReference type="AlphaFoldDB" id="Q0AMX0"/>
<accession>Q0AMX0</accession>
<dbReference type="EMBL" id="CP000449">
    <property type="protein sequence ID" value="ABI66367.1"/>
    <property type="molecule type" value="Genomic_DNA"/>
</dbReference>
<dbReference type="RefSeq" id="WP_011644012.1">
    <property type="nucleotide sequence ID" value="NC_008347.1"/>
</dbReference>
<dbReference type="HOGENOM" id="CLU_1388780_0_0_5"/>
<gene>
    <name evidence="1" type="ordered locus">Mmar10_2075</name>
</gene>
<protein>
    <submittedName>
        <fullName evidence="1">Uncharacterized protein</fullName>
    </submittedName>
</protein>
<evidence type="ECO:0000313" key="1">
    <source>
        <dbReference type="EMBL" id="ABI66367.1"/>
    </source>
</evidence>
<proteinExistence type="predicted"/>
<name>Q0AMX0_MARMM</name>
<evidence type="ECO:0000313" key="2">
    <source>
        <dbReference type="Proteomes" id="UP000001964"/>
    </source>
</evidence>
<dbReference type="KEGG" id="mmr:Mmar10_2075"/>
<reference evidence="1 2" key="1">
    <citation type="submission" date="2006-08" db="EMBL/GenBank/DDBJ databases">
        <title>Complete sequence of Maricaulis maris MCS10.</title>
        <authorList>
            <consortium name="US DOE Joint Genome Institute"/>
            <person name="Copeland A."/>
            <person name="Lucas S."/>
            <person name="Lapidus A."/>
            <person name="Barry K."/>
            <person name="Detter J.C."/>
            <person name="Glavina del Rio T."/>
            <person name="Hammon N."/>
            <person name="Israni S."/>
            <person name="Dalin E."/>
            <person name="Tice H."/>
            <person name="Pitluck S."/>
            <person name="Saunders E."/>
            <person name="Brettin T."/>
            <person name="Bruce D."/>
            <person name="Han C."/>
            <person name="Tapia R."/>
            <person name="Gilna P."/>
            <person name="Schmutz J."/>
            <person name="Larimer F."/>
            <person name="Land M."/>
            <person name="Hauser L."/>
            <person name="Kyrpides N."/>
            <person name="Mikhailova N."/>
            <person name="Viollier P."/>
            <person name="Stephens C."/>
            <person name="Richardson P."/>
        </authorList>
    </citation>
    <scope>NUCLEOTIDE SEQUENCE [LARGE SCALE GENOMIC DNA]</scope>
    <source>
        <strain evidence="1 2">MCS10</strain>
    </source>
</reference>
<dbReference type="OrthoDB" id="7631524at2"/>
<sequence>MTDPVAAAIEPIREKFVQAYTQWLPEMQKHFPQGVSEHPFAIQHDKSLIRNLYRIDFATQIQPKPEFREFRLQDMLAFKSWDGPVEGVHLHLHPFRWDALVVQLQGAKWDEAAVTRWFDRWFGMMKDTPVVTPGVQTGGFIHAASLQDEMLHVDLGTAPVEALTELLAIARTTGASAIALVDPVVRPTTPSGEALN</sequence>